<protein>
    <submittedName>
        <fullName evidence="5">Transcription termination/antitermination protein NusG</fullName>
    </submittedName>
</protein>
<evidence type="ECO:0000256" key="2">
    <source>
        <dbReference type="ARBA" id="ARBA00023015"/>
    </source>
</evidence>
<reference evidence="5" key="1">
    <citation type="journal article" date="2021" name="Front. Microbiol.">
        <title>Comprehensive Comparative Genomics and Phenotyping of Methylobacterium Species.</title>
        <authorList>
            <person name="Alessa O."/>
            <person name="Ogura Y."/>
            <person name="Fujitani Y."/>
            <person name="Takami H."/>
            <person name="Hayashi T."/>
            <person name="Sahin N."/>
            <person name="Tani A."/>
        </authorList>
    </citation>
    <scope>NUCLEOTIDE SEQUENCE</scope>
    <source>
        <strain evidence="5">LMG 23639</strain>
    </source>
</reference>
<organism evidence="5 6">
    <name type="scientific">Methylobacterium jeotgali</name>
    <dbReference type="NCBI Taxonomy" id="381630"/>
    <lineage>
        <taxon>Bacteria</taxon>
        <taxon>Pseudomonadati</taxon>
        <taxon>Pseudomonadota</taxon>
        <taxon>Alphaproteobacteria</taxon>
        <taxon>Hyphomicrobiales</taxon>
        <taxon>Methylobacteriaceae</taxon>
        <taxon>Methylobacterium</taxon>
    </lineage>
</organism>
<proteinExistence type="predicted"/>
<evidence type="ECO:0000313" key="5">
    <source>
        <dbReference type="EMBL" id="GJE08649.1"/>
    </source>
</evidence>
<gene>
    <name evidence="5" type="primary">nusG_1</name>
    <name evidence="5" type="ORF">AOPFMNJM_3992</name>
</gene>
<evidence type="ECO:0000259" key="4">
    <source>
        <dbReference type="Pfam" id="PF02357"/>
    </source>
</evidence>
<evidence type="ECO:0000256" key="1">
    <source>
        <dbReference type="ARBA" id="ARBA00022814"/>
    </source>
</evidence>
<keyword evidence="1" id="KW-0889">Transcription antitermination</keyword>
<dbReference type="InterPro" id="IPR043425">
    <property type="entry name" value="NusG-like"/>
</dbReference>
<dbReference type="Proteomes" id="UP001055102">
    <property type="component" value="Unassembled WGS sequence"/>
</dbReference>
<evidence type="ECO:0000256" key="3">
    <source>
        <dbReference type="ARBA" id="ARBA00023163"/>
    </source>
</evidence>
<dbReference type="InterPro" id="IPR006645">
    <property type="entry name" value="NGN-like_dom"/>
</dbReference>
<dbReference type="EMBL" id="BPQR01000084">
    <property type="protein sequence ID" value="GJE08649.1"/>
    <property type="molecule type" value="Genomic_DNA"/>
</dbReference>
<name>A0ABQ4T3R1_9HYPH</name>
<dbReference type="CDD" id="cd06091">
    <property type="entry name" value="KOW_NusG"/>
    <property type="match status" value="1"/>
</dbReference>
<feature type="domain" description="NusG-like N-terminal" evidence="4">
    <location>
        <begin position="46"/>
        <end position="142"/>
    </location>
</feature>
<dbReference type="PANTHER" id="PTHR30265">
    <property type="entry name" value="RHO-INTERACTING TRANSCRIPTION TERMINATION FACTOR NUSG"/>
    <property type="match status" value="1"/>
</dbReference>
<dbReference type="SUPFAM" id="SSF50104">
    <property type="entry name" value="Translation proteins SH3-like domain"/>
    <property type="match status" value="1"/>
</dbReference>
<dbReference type="Gene3D" id="3.30.70.940">
    <property type="entry name" value="NusG, N-terminal domain"/>
    <property type="match status" value="1"/>
</dbReference>
<dbReference type="InterPro" id="IPR036735">
    <property type="entry name" value="NGN_dom_sf"/>
</dbReference>
<dbReference type="InterPro" id="IPR008991">
    <property type="entry name" value="Translation_prot_SH3-like_sf"/>
</dbReference>
<accession>A0ABQ4T3R1</accession>
<dbReference type="SUPFAM" id="SSF82679">
    <property type="entry name" value="N-utilization substance G protein NusG, N-terminal domain"/>
    <property type="match status" value="1"/>
</dbReference>
<dbReference type="PANTHER" id="PTHR30265:SF4">
    <property type="entry name" value="KOW MOTIF FAMILY PROTEIN, EXPRESSED"/>
    <property type="match status" value="1"/>
</dbReference>
<sequence>MSRTRGKRQHIRFGERRIIDPDRAWFVVATWDIAAPTYEALGEADRHAEKALREDGLDVWMPVYESTIIRRGRKVDCVLHLFPGYLFVGTSTEAGNPDSISGQPAPKPDEADLRLMRRCQHVAAILGIDGPLRIPHGVMQAIADAFSGNVKSERMQAASLYRVGETMRVADGPFASFYAMVTELLKTGHIQADVDIFGRPTPVRFEPHQLERA</sequence>
<evidence type="ECO:0000313" key="6">
    <source>
        <dbReference type="Proteomes" id="UP001055102"/>
    </source>
</evidence>
<comment type="caution">
    <text evidence="5">The sequence shown here is derived from an EMBL/GenBank/DDBJ whole genome shotgun (WGS) entry which is preliminary data.</text>
</comment>
<dbReference type="Pfam" id="PF02357">
    <property type="entry name" value="NusG"/>
    <property type="match status" value="1"/>
</dbReference>
<keyword evidence="2" id="KW-0805">Transcription regulation</keyword>
<keyword evidence="3" id="KW-0804">Transcription</keyword>
<dbReference type="InterPro" id="IPR014722">
    <property type="entry name" value="Rib_uL2_dom2"/>
</dbReference>
<dbReference type="Gene3D" id="2.30.30.30">
    <property type="match status" value="1"/>
</dbReference>
<keyword evidence="6" id="KW-1185">Reference proteome</keyword>
<reference evidence="5" key="2">
    <citation type="submission" date="2021-08" db="EMBL/GenBank/DDBJ databases">
        <authorList>
            <person name="Tani A."/>
            <person name="Ola A."/>
            <person name="Ogura Y."/>
            <person name="Katsura K."/>
            <person name="Hayashi T."/>
        </authorList>
    </citation>
    <scope>NUCLEOTIDE SEQUENCE</scope>
    <source>
        <strain evidence="5">LMG 23639</strain>
    </source>
</reference>